<evidence type="ECO:0000313" key="2">
    <source>
        <dbReference type="Proteomes" id="UP000276133"/>
    </source>
</evidence>
<name>A0A3M7QGJ1_BRAPC</name>
<dbReference type="AlphaFoldDB" id="A0A3M7QGJ1"/>
<dbReference type="Proteomes" id="UP000276133">
    <property type="component" value="Unassembled WGS sequence"/>
</dbReference>
<evidence type="ECO:0000313" key="1">
    <source>
        <dbReference type="EMBL" id="RNA10274.1"/>
    </source>
</evidence>
<keyword evidence="2" id="KW-1185">Reference proteome</keyword>
<accession>A0A3M7QGJ1</accession>
<gene>
    <name evidence="1" type="ORF">BpHYR1_037582</name>
</gene>
<proteinExistence type="predicted"/>
<protein>
    <submittedName>
        <fullName evidence="1">Uncharacterized protein</fullName>
    </submittedName>
</protein>
<dbReference type="EMBL" id="REGN01006248">
    <property type="protein sequence ID" value="RNA10274.1"/>
    <property type="molecule type" value="Genomic_DNA"/>
</dbReference>
<sequence>MVLVPYRTKSRFGVCSWSSEQRFTSFLQAYFTIEWKRTSQPHGL</sequence>
<organism evidence="1 2">
    <name type="scientific">Brachionus plicatilis</name>
    <name type="common">Marine rotifer</name>
    <name type="synonym">Brachionus muelleri</name>
    <dbReference type="NCBI Taxonomy" id="10195"/>
    <lineage>
        <taxon>Eukaryota</taxon>
        <taxon>Metazoa</taxon>
        <taxon>Spiralia</taxon>
        <taxon>Gnathifera</taxon>
        <taxon>Rotifera</taxon>
        <taxon>Eurotatoria</taxon>
        <taxon>Monogononta</taxon>
        <taxon>Pseudotrocha</taxon>
        <taxon>Ploima</taxon>
        <taxon>Brachionidae</taxon>
        <taxon>Brachionus</taxon>
    </lineage>
</organism>
<comment type="caution">
    <text evidence="1">The sequence shown here is derived from an EMBL/GenBank/DDBJ whole genome shotgun (WGS) entry which is preliminary data.</text>
</comment>
<reference evidence="1 2" key="1">
    <citation type="journal article" date="2018" name="Sci. Rep.">
        <title>Genomic signatures of local adaptation to the degree of environmental predictability in rotifers.</title>
        <authorList>
            <person name="Franch-Gras L."/>
            <person name="Hahn C."/>
            <person name="Garcia-Roger E.M."/>
            <person name="Carmona M.J."/>
            <person name="Serra M."/>
            <person name="Gomez A."/>
        </authorList>
    </citation>
    <scope>NUCLEOTIDE SEQUENCE [LARGE SCALE GENOMIC DNA]</scope>
    <source>
        <strain evidence="1">HYR1</strain>
    </source>
</reference>